<name>A0A1U9UW14_CUPNE</name>
<keyword evidence="1" id="KW-0001">2Fe-2S</keyword>
<dbReference type="SUPFAM" id="SSF50022">
    <property type="entry name" value="ISP domain"/>
    <property type="match status" value="1"/>
</dbReference>
<evidence type="ECO:0000256" key="5">
    <source>
        <dbReference type="ARBA" id="ARBA00034078"/>
    </source>
</evidence>
<dbReference type="GO" id="GO:0046872">
    <property type="term" value="F:metal ion binding"/>
    <property type="evidence" value="ECO:0007669"/>
    <property type="project" value="UniProtKB-KW"/>
</dbReference>
<reference evidence="9" key="1">
    <citation type="submission" date="2017-02" db="EMBL/GenBank/DDBJ databases">
        <title>Complete genome sequence of Cupriavidus necator strain NH9, a 3-chlorobenzoate degrader.</title>
        <authorList>
            <person name="Moriuchi R."/>
            <person name="Dohra H."/>
            <person name="Ogawa N."/>
        </authorList>
    </citation>
    <scope>NUCLEOTIDE SEQUENCE [LARGE SCALE GENOMIC DNA]</scope>
    <source>
        <strain evidence="9">NH9</strain>
    </source>
</reference>
<dbReference type="KEGG" id="cuh:BJN34_22335"/>
<evidence type="ECO:0000259" key="7">
    <source>
        <dbReference type="PROSITE" id="PS51296"/>
    </source>
</evidence>
<dbReference type="PANTHER" id="PTHR21496">
    <property type="entry name" value="FERREDOXIN-RELATED"/>
    <property type="match status" value="1"/>
</dbReference>
<accession>A0A1U9UW14</accession>
<evidence type="ECO:0000256" key="3">
    <source>
        <dbReference type="ARBA" id="ARBA00023004"/>
    </source>
</evidence>
<feature type="domain" description="Rieske" evidence="7">
    <location>
        <begin position="4"/>
        <end position="99"/>
    </location>
</feature>
<dbReference type="Proteomes" id="UP000189627">
    <property type="component" value="Chromosome 2"/>
</dbReference>
<evidence type="ECO:0000256" key="2">
    <source>
        <dbReference type="ARBA" id="ARBA00022723"/>
    </source>
</evidence>
<dbReference type="GO" id="GO:0051537">
    <property type="term" value="F:2 iron, 2 sulfur cluster binding"/>
    <property type="evidence" value="ECO:0007669"/>
    <property type="project" value="UniProtKB-KW"/>
</dbReference>
<dbReference type="PROSITE" id="PS51296">
    <property type="entry name" value="RIESKE"/>
    <property type="match status" value="1"/>
</dbReference>
<evidence type="ECO:0000256" key="1">
    <source>
        <dbReference type="ARBA" id="ARBA00022714"/>
    </source>
</evidence>
<dbReference type="InterPro" id="IPR036922">
    <property type="entry name" value="Rieske_2Fe-2S_sf"/>
</dbReference>
<dbReference type="Gene3D" id="2.102.10.10">
    <property type="entry name" value="Rieske [2Fe-2S] iron-sulphur domain"/>
    <property type="match status" value="1"/>
</dbReference>
<gene>
    <name evidence="8" type="ORF">BJN34_22335</name>
</gene>
<dbReference type="InterPro" id="IPR017941">
    <property type="entry name" value="Rieske_2Fe-2S"/>
</dbReference>
<evidence type="ECO:0000313" key="9">
    <source>
        <dbReference type="Proteomes" id="UP000189627"/>
    </source>
</evidence>
<keyword evidence="2" id="KW-0479">Metal-binding</keyword>
<dbReference type="EMBL" id="CP017758">
    <property type="protein sequence ID" value="AQV96607.1"/>
    <property type="molecule type" value="Genomic_DNA"/>
</dbReference>
<keyword evidence="3" id="KW-0408">Iron</keyword>
<dbReference type="OrthoDB" id="9769355at2"/>
<keyword evidence="4" id="KW-0411">Iron-sulfur</keyword>
<comment type="cofactor">
    <cofactor evidence="5">
        <name>[2Fe-2S] cluster</name>
        <dbReference type="ChEBI" id="CHEBI:190135"/>
    </cofactor>
</comment>
<dbReference type="Pfam" id="PF00355">
    <property type="entry name" value="Rieske"/>
    <property type="match status" value="1"/>
</dbReference>
<evidence type="ECO:0000313" key="8">
    <source>
        <dbReference type="EMBL" id="AQV96607.1"/>
    </source>
</evidence>
<dbReference type="AlphaFoldDB" id="A0A1U9UW14"/>
<organism evidence="8 9">
    <name type="scientific">Cupriavidus necator</name>
    <name type="common">Alcaligenes eutrophus</name>
    <name type="synonym">Ralstonia eutropha</name>
    <dbReference type="NCBI Taxonomy" id="106590"/>
    <lineage>
        <taxon>Bacteria</taxon>
        <taxon>Pseudomonadati</taxon>
        <taxon>Pseudomonadota</taxon>
        <taxon>Betaproteobacteria</taxon>
        <taxon>Burkholderiales</taxon>
        <taxon>Burkholderiaceae</taxon>
        <taxon>Cupriavidus</taxon>
    </lineage>
</organism>
<dbReference type="RefSeq" id="WP_078199065.1">
    <property type="nucleotide sequence ID" value="NZ_CP017758.1"/>
</dbReference>
<sequence>MARHYVCDRRDIAENGMATFDLTGGASILLLRVDDQVYACDGVCPHQEVRLEDGLFDGEVLTCHQHMWQWNVATGEPVGLAECPLNVYKVDMEGEAIYVDPDMKL</sequence>
<protein>
    <recommendedName>
        <fullName evidence="7">Rieske domain-containing protein</fullName>
    </recommendedName>
</protein>
<proteinExistence type="inferred from homology"/>
<evidence type="ECO:0000256" key="6">
    <source>
        <dbReference type="ARBA" id="ARBA00038001"/>
    </source>
</evidence>
<dbReference type="PANTHER" id="PTHR21496:SF0">
    <property type="entry name" value="RIESKE DOMAIN-CONTAINING PROTEIN"/>
    <property type="match status" value="1"/>
</dbReference>
<comment type="similarity">
    <text evidence="6">Belongs to the bacterial ring-hydroxylating dioxygenase ferredoxin component family.</text>
</comment>
<evidence type="ECO:0000256" key="4">
    <source>
        <dbReference type="ARBA" id="ARBA00023014"/>
    </source>
</evidence>